<keyword evidence="1" id="KW-0472">Membrane</keyword>
<protein>
    <submittedName>
        <fullName evidence="2">Uncharacterized protein</fullName>
    </submittedName>
</protein>
<keyword evidence="3" id="KW-1185">Reference proteome</keyword>
<dbReference type="Proteomes" id="UP000287857">
    <property type="component" value="Unassembled WGS sequence"/>
</dbReference>
<feature type="transmembrane region" description="Helical" evidence="1">
    <location>
        <begin position="21"/>
        <end position="39"/>
    </location>
</feature>
<reference evidence="2 3" key="1">
    <citation type="submission" date="2017-05" db="EMBL/GenBank/DDBJ databases">
        <title>Vagococcus spp. assemblies.</title>
        <authorList>
            <person name="Gulvik C.A."/>
        </authorList>
    </citation>
    <scope>NUCLEOTIDE SEQUENCE [LARGE SCALE GENOMIC DNA]</scope>
    <source>
        <strain evidence="2 3">SS1995</strain>
    </source>
</reference>
<gene>
    <name evidence="2" type="ORF">CBF37_00635</name>
</gene>
<dbReference type="AlphaFoldDB" id="A0A430A273"/>
<dbReference type="RefSeq" id="WP_125982879.1">
    <property type="nucleotide sequence ID" value="NZ_NGJS01000001.1"/>
</dbReference>
<accession>A0A430A273</accession>
<organism evidence="2 3">
    <name type="scientific">Vagococcus vulneris</name>
    <dbReference type="NCBI Taxonomy" id="1977869"/>
    <lineage>
        <taxon>Bacteria</taxon>
        <taxon>Bacillati</taxon>
        <taxon>Bacillota</taxon>
        <taxon>Bacilli</taxon>
        <taxon>Lactobacillales</taxon>
        <taxon>Enterococcaceae</taxon>
        <taxon>Vagococcus</taxon>
    </lineage>
</organism>
<evidence type="ECO:0000313" key="2">
    <source>
        <dbReference type="EMBL" id="RSU00554.1"/>
    </source>
</evidence>
<dbReference type="EMBL" id="NGJS01000001">
    <property type="protein sequence ID" value="RSU00554.1"/>
    <property type="molecule type" value="Genomic_DNA"/>
</dbReference>
<keyword evidence="1" id="KW-1133">Transmembrane helix</keyword>
<sequence>MGQGTKQRVNRNENASKRNKIIIVVLIAFLLAIGINNLFDKTLRPIIRKQQISSVVNLKLKNKKIKAINASQFTKLKSDKSNYLLIIIDNRDNTATNELLKFINQPENFKEVKDPVYLYQPIYQIRTVVADYQLTSKNNLIYFDNGKEKQRIAFDNFGKNGEDINKLQGQIYELVNPVIPQHKPVRVKKDKELDFNVNPNVKKQTKEIYFDN</sequence>
<comment type="caution">
    <text evidence="2">The sequence shown here is derived from an EMBL/GenBank/DDBJ whole genome shotgun (WGS) entry which is preliminary data.</text>
</comment>
<name>A0A430A273_9ENTE</name>
<evidence type="ECO:0000313" key="3">
    <source>
        <dbReference type="Proteomes" id="UP000287857"/>
    </source>
</evidence>
<dbReference type="OrthoDB" id="2200300at2"/>
<keyword evidence="1" id="KW-0812">Transmembrane</keyword>
<proteinExistence type="predicted"/>
<evidence type="ECO:0000256" key="1">
    <source>
        <dbReference type="SAM" id="Phobius"/>
    </source>
</evidence>